<accession>A0ABW1KIM0</accession>
<evidence type="ECO:0000313" key="2">
    <source>
        <dbReference type="Proteomes" id="UP001596203"/>
    </source>
</evidence>
<dbReference type="Proteomes" id="UP001596203">
    <property type="component" value="Unassembled WGS sequence"/>
</dbReference>
<dbReference type="RefSeq" id="WP_377428137.1">
    <property type="nucleotide sequence ID" value="NZ_JBHSPR010000033.1"/>
</dbReference>
<gene>
    <name evidence="1" type="ORF">ACFP2T_31365</name>
</gene>
<proteinExistence type="predicted"/>
<dbReference type="EMBL" id="JBHSPR010000033">
    <property type="protein sequence ID" value="MFC6020659.1"/>
    <property type="molecule type" value="Genomic_DNA"/>
</dbReference>
<keyword evidence="2" id="KW-1185">Reference proteome</keyword>
<comment type="caution">
    <text evidence="1">The sequence shown here is derived from an EMBL/GenBank/DDBJ whole genome shotgun (WGS) entry which is preliminary data.</text>
</comment>
<evidence type="ECO:0000313" key="1">
    <source>
        <dbReference type="EMBL" id="MFC6020659.1"/>
    </source>
</evidence>
<organism evidence="1 2">
    <name type="scientific">Plantactinospora solaniradicis</name>
    <dbReference type="NCBI Taxonomy" id="1723736"/>
    <lineage>
        <taxon>Bacteria</taxon>
        <taxon>Bacillati</taxon>
        <taxon>Actinomycetota</taxon>
        <taxon>Actinomycetes</taxon>
        <taxon>Micromonosporales</taxon>
        <taxon>Micromonosporaceae</taxon>
        <taxon>Plantactinospora</taxon>
    </lineage>
</organism>
<name>A0ABW1KIM0_9ACTN</name>
<reference evidence="2" key="1">
    <citation type="journal article" date="2019" name="Int. J. Syst. Evol. Microbiol.">
        <title>The Global Catalogue of Microorganisms (GCM) 10K type strain sequencing project: providing services to taxonomists for standard genome sequencing and annotation.</title>
        <authorList>
            <consortium name="The Broad Institute Genomics Platform"/>
            <consortium name="The Broad Institute Genome Sequencing Center for Infectious Disease"/>
            <person name="Wu L."/>
            <person name="Ma J."/>
        </authorList>
    </citation>
    <scope>NUCLEOTIDE SEQUENCE [LARGE SCALE GENOMIC DNA]</scope>
    <source>
        <strain evidence="2">ZS-35-S2</strain>
    </source>
</reference>
<protein>
    <submittedName>
        <fullName evidence="1">Uncharacterized protein</fullName>
    </submittedName>
</protein>
<sequence>MSIPGGADDALHELEAVVVAELAMSEASHPEQAVDLPMSEWLFDPADAQREAVGLRSLLGAVEVLEGDAPLGDQPGGRA</sequence>